<dbReference type="Proteomes" id="UP001177003">
    <property type="component" value="Chromosome 8"/>
</dbReference>
<dbReference type="GO" id="GO:0009535">
    <property type="term" value="C:chloroplast thylakoid membrane"/>
    <property type="evidence" value="ECO:0007669"/>
    <property type="project" value="TreeGrafter"/>
</dbReference>
<dbReference type="AlphaFoldDB" id="A0AA35ZTD3"/>
<dbReference type="Pfam" id="PF02836">
    <property type="entry name" value="Glyco_hydro_2_C"/>
    <property type="match status" value="1"/>
</dbReference>
<dbReference type="InterPro" id="IPR000223">
    <property type="entry name" value="Pept_S26A_signal_pept_1"/>
</dbReference>
<reference evidence="3" key="1">
    <citation type="submission" date="2023-04" db="EMBL/GenBank/DDBJ databases">
        <authorList>
            <person name="Vijverberg K."/>
            <person name="Xiong W."/>
            <person name="Schranz E."/>
        </authorList>
    </citation>
    <scope>NUCLEOTIDE SEQUENCE</scope>
</reference>
<dbReference type="EMBL" id="OX465084">
    <property type="protein sequence ID" value="CAI9297901.1"/>
    <property type="molecule type" value="Genomic_DNA"/>
</dbReference>
<evidence type="ECO:0008006" key="5">
    <source>
        <dbReference type="Google" id="ProtNLM"/>
    </source>
</evidence>
<evidence type="ECO:0000259" key="1">
    <source>
        <dbReference type="Pfam" id="PF00350"/>
    </source>
</evidence>
<dbReference type="InterPro" id="IPR027417">
    <property type="entry name" value="P-loop_NTPase"/>
</dbReference>
<feature type="domain" description="Glycoside hydrolase family 2 catalytic" evidence="2">
    <location>
        <begin position="162"/>
        <end position="221"/>
    </location>
</feature>
<dbReference type="GO" id="GO:0004252">
    <property type="term" value="F:serine-type endopeptidase activity"/>
    <property type="evidence" value="ECO:0007669"/>
    <property type="project" value="InterPro"/>
</dbReference>
<dbReference type="SUPFAM" id="SSF51445">
    <property type="entry name" value="(Trans)glycosidases"/>
    <property type="match status" value="1"/>
</dbReference>
<name>A0AA35ZTD3_LACSI</name>
<dbReference type="GO" id="GO:0005975">
    <property type="term" value="P:carbohydrate metabolic process"/>
    <property type="evidence" value="ECO:0007669"/>
    <property type="project" value="InterPro"/>
</dbReference>
<dbReference type="InterPro" id="IPR045063">
    <property type="entry name" value="Dynamin_N"/>
</dbReference>
<feature type="domain" description="Dynamin N-terminal" evidence="1">
    <location>
        <begin position="419"/>
        <end position="490"/>
    </location>
</feature>
<keyword evidence="4" id="KW-1185">Reference proteome</keyword>
<dbReference type="Pfam" id="PF00350">
    <property type="entry name" value="Dynamin_N"/>
    <property type="match status" value="1"/>
</dbReference>
<dbReference type="GO" id="GO:0006465">
    <property type="term" value="P:signal peptide processing"/>
    <property type="evidence" value="ECO:0007669"/>
    <property type="project" value="InterPro"/>
</dbReference>
<proteinExistence type="predicted"/>
<dbReference type="PANTHER" id="PTHR43390:SF2">
    <property type="entry name" value="THYLAKOIDAL PROCESSING PEPTIDASE 2, CHLOROPLASTIC-RELATED"/>
    <property type="match status" value="1"/>
</dbReference>
<evidence type="ECO:0000313" key="3">
    <source>
        <dbReference type="EMBL" id="CAI9297901.1"/>
    </source>
</evidence>
<protein>
    <recommendedName>
        <fullName evidence="5">Beta-galactosidase</fullName>
    </recommendedName>
</protein>
<dbReference type="Gene3D" id="3.20.20.80">
    <property type="entry name" value="Glycosidases"/>
    <property type="match status" value="1"/>
</dbReference>
<dbReference type="InterPro" id="IPR006103">
    <property type="entry name" value="Glyco_hydro_2_cat"/>
</dbReference>
<dbReference type="CDD" id="cd06530">
    <property type="entry name" value="S26_SPase_I"/>
    <property type="match status" value="1"/>
</dbReference>
<dbReference type="Gene3D" id="3.40.50.300">
    <property type="entry name" value="P-loop containing nucleotide triphosphate hydrolases"/>
    <property type="match status" value="1"/>
</dbReference>
<organism evidence="3 4">
    <name type="scientific">Lactuca saligna</name>
    <name type="common">Willowleaf lettuce</name>
    <dbReference type="NCBI Taxonomy" id="75948"/>
    <lineage>
        <taxon>Eukaryota</taxon>
        <taxon>Viridiplantae</taxon>
        <taxon>Streptophyta</taxon>
        <taxon>Embryophyta</taxon>
        <taxon>Tracheophyta</taxon>
        <taxon>Spermatophyta</taxon>
        <taxon>Magnoliopsida</taxon>
        <taxon>eudicotyledons</taxon>
        <taxon>Gunneridae</taxon>
        <taxon>Pentapetalae</taxon>
        <taxon>asterids</taxon>
        <taxon>campanulids</taxon>
        <taxon>Asterales</taxon>
        <taxon>Asteraceae</taxon>
        <taxon>Cichorioideae</taxon>
        <taxon>Cichorieae</taxon>
        <taxon>Lactucinae</taxon>
        <taxon>Lactuca</taxon>
    </lineage>
</organism>
<dbReference type="InterPro" id="IPR019533">
    <property type="entry name" value="Peptidase_S26"/>
</dbReference>
<gene>
    <name evidence="3" type="ORF">LSALG_LOCUS36684</name>
</gene>
<dbReference type="PANTHER" id="PTHR43390">
    <property type="entry name" value="SIGNAL PEPTIDASE I"/>
    <property type="match status" value="1"/>
</dbReference>
<dbReference type="InterPro" id="IPR017853">
    <property type="entry name" value="GH"/>
</dbReference>
<evidence type="ECO:0000313" key="4">
    <source>
        <dbReference type="Proteomes" id="UP001177003"/>
    </source>
</evidence>
<evidence type="ECO:0000259" key="2">
    <source>
        <dbReference type="Pfam" id="PF02836"/>
    </source>
</evidence>
<dbReference type="GO" id="GO:0010027">
    <property type="term" value="P:thylakoid membrane organization"/>
    <property type="evidence" value="ECO:0007669"/>
    <property type="project" value="TreeGrafter"/>
</dbReference>
<sequence>MPHKVSYGVDFDEEYDAYDDYRDDYDYNHGNGIDEHETASTSQVYIAPDSACLASGILKQNEVNSKSSTKMESPIPIPMTNGMMSPPQRPPKFNSTAKVVEGNIVKTPETKSVPGSLAGSLLCFLDGCVYVADAYKIYWTSCLKGSLSGKMVMRLVEAIVMHQIVQNQIVIWVDQGLLKENENGSKYWAYGGDFGDTPNDLNFCLNGLMWPYRTPHPTLNDLPTMFFTGSLFRLHTLEISPSLHGGNLRIPTEIPSPGTVRQQRRVQGVRFRRMPLSHVIFLALVTSTDTGGGVGDGSGVLGISPLKASSMIPFFQGSKWLPCNEINSTEVDKGGTSSTKSNQTTTDCVKTCNVAITKIIVERKNWFSKLLSVCSDDAKAAFTALSVSILFRSQLAEPRSIPSASMSPTLDVSYIFRKPEVSDIVIFKAPPILQGSTSGEKHCAFSTVFREMILSYIMQPCCIILAITPANSDLANSDALQMDGIVDPDDGEFESSKIIRPAALFYHNEDDSFYFVDSENHAIRRADMESRTVETLYQKPNVSETKSSLVTWIIDKLYSAKDIPSNSEEVDPKLHFYPWHLLNFETLWIMDLSSGIIQEVVKGSSKIIEICGQLIKEKSSLVKEILPSQQLPQNNFSVEGISRAGLLYYVFLAETLDVVQDIDWVISLGNAFAKQYELYTYDDEHSALLHRLILVLD</sequence>
<accession>A0AA35ZTD3</accession>
<dbReference type="GO" id="GO:0004553">
    <property type="term" value="F:hydrolase activity, hydrolyzing O-glycosyl compounds"/>
    <property type="evidence" value="ECO:0007669"/>
    <property type="project" value="InterPro"/>
</dbReference>